<accession>A0ABV4B2H3</accession>
<feature type="compositionally biased region" description="Gly residues" evidence="1">
    <location>
        <begin position="99"/>
        <end position="118"/>
    </location>
</feature>
<keyword evidence="4" id="KW-1185">Reference proteome</keyword>
<comment type="caution">
    <text evidence="3">The sequence shown here is derived from an EMBL/GenBank/DDBJ whole genome shotgun (WGS) entry which is preliminary data.</text>
</comment>
<dbReference type="PROSITE" id="PS51257">
    <property type="entry name" value="PROKAR_LIPOPROTEIN"/>
    <property type="match status" value="1"/>
</dbReference>
<feature type="compositionally biased region" description="Pro residues" evidence="1">
    <location>
        <begin position="42"/>
        <end position="51"/>
    </location>
</feature>
<protein>
    <recommendedName>
        <fullName evidence="5">Lipoprotein</fullName>
    </recommendedName>
</protein>
<name>A0ABV4B2H3_9BURK</name>
<proteinExistence type="predicted"/>
<feature type="signal peptide" evidence="2">
    <location>
        <begin position="1"/>
        <end position="28"/>
    </location>
</feature>
<evidence type="ECO:0000313" key="3">
    <source>
        <dbReference type="EMBL" id="MEY2251687.1"/>
    </source>
</evidence>
<organism evidence="3 4">
    <name type="scientific">Comamonas sediminis</name>
    <dbReference type="NCBI Taxonomy" id="1783360"/>
    <lineage>
        <taxon>Bacteria</taxon>
        <taxon>Pseudomonadati</taxon>
        <taxon>Pseudomonadota</taxon>
        <taxon>Betaproteobacteria</taxon>
        <taxon>Burkholderiales</taxon>
        <taxon>Comamonadaceae</taxon>
        <taxon>Comamonas</taxon>
    </lineage>
</organism>
<reference evidence="3 4" key="1">
    <citation type="journal article" date="2016" name="Int. J. Syst. Evol. Microbiol.">
        <title>Description of Comamonas sediminis sp. nov., isolated from lagoon sediments.</title>
        <authorList>
            <person name="Subhash Y."/>
            <person name="Bang J.J."/>
            <person name="You T.H."/>
            <person name="Lee S.S."/>
        </authorList>
    </citation>
    <scope>NUCLEOTIDE SEQUENCE [LARGE SCALE GENOMIC DNA]</scope>
    <source>
        <strain evidence="3 4">JCM 31169</strain>
    </source>
</reference>
<dbReference type="RefSeq" id="WP_369460082.1">
    <property type="nucleotide sequence ID" value="NZ_JBGBDC010000004.1"/>
</dbReference>
<evidence type="ECO:0000313" key="4">
    <source>
        <dbReference type="Proteomes" id="UP001562178"/>
    </source>
</evidence>
<keyword evidence="2" id="KW-0732">Signal</keyword>
<sequence length="164" mass="14851">MNADKSPSRARRVLPGLALALASMLVLSACDRDKADSAFPVPKVPPPPAEPGGPGATYPGAGSPERGSNAARVDAQGHGATITGKDPDLGVTPKAPDSGAGGASGGAGAGAAGPGAAGPGAASAPPATSAAPSDNAASGGAAPGGSGAVPDGSTHSAPAGGGGH</sequence>
<dbReference type="EMBL" id="JBGBDC010000004">
    <property type="protein sequence ID" value="MEY2251687.1"/>
    <property type="molecule type" value="Genomic_DNA"/>
</dbReference>
<feature type="compositionally biased region" description="Low complexity" evidence="1">
    <location>
        <begin position="119"/>
        <end position="140"/>
    </location>
</feature>
<evidence type="ECO:0008006" key="5">
    <source>
        <dbReference type="Google" id="ProtNLM"/>
    </source>
</evidence>
<evidence type="ECO:0000256" key="1">
    <source>
        <dbReference type="SAM" id="MobiDB-lite"/>
    </source>
</evidence>
<feature type="chain" id="PRO_5045611797" description="Lipoprotein" evidence="2">
    <location>
        <begin position="29"/>
        <end position="164"/>
    </location>
</feature>
<dbReference type="Proteomes" id="UP001562178">
    <property type="component" value="Unassembled WGS sequence"/>
</dbReference>
<gene>
    <name evidence="3" type="ORF">AB7A72_11795</name>
</gene>
<feature type="region of interest" description="Disordered" evidence="1">
    <location>
        <begin position="36"/>
        <end position="164"/>
    </location>
</feature>
<evidence type="ECO:0000256" key="2">
    <source>
        <dbReference type="SAM" id="SignalP"/>
    </source>
</evidence>